<dbReference type="InterPro" id="IPR042236">
    <property type="entry name" value="PI3K_accessory_sf"/>
</dbReference>
<comment type="caution">
    <text evidence="12">The sequence shown here is derived from an EMBL/GenBank/DDBJ whole genome shotgun (WGS) entry which is preliminary data.</text>
</comment>
<dbReference type="Proteomes" id="UP001149090">
    <property type="component" value="Unassembled WGS sequence"/>
</dbReference>
<dbReference type="Pfam" id="PF00613">
    <property type="entry name" value="PI3Ka"/>
    <property type="match status" value="1"/>
</dbReference>
<dbReference type="GO" id="GO:0034271">
    <property type="term" value="C:phosphatidylinositol 3-kinase complex, class III, type I"/>
    <property type="evidence" value="ECO:0007669"/>
    <property type="project" value="TreeGrafter"/>
</dbReference>
<dbReference type="Gene3D" id="3.30.1010.10">
    <property type="entry name" value="Phosphatidylinositol 3-kinase Catalytic Subunit, Chain A, domain 4"/>
    <property type="match status" value="1"/>
</dbReference>
<sequence>MDSVSTLQQNDLKFTFIPSYEVDHNVTVLIKRFDGNISDDYVHSFDDDPFLPYSGVYCQEPSNFFIVAELFSGGQSLCVSRRTRYKPTKSYSWYELIQFPFKYRDLPYDTLLVFTIYDIYSPNSLIIVGGTSIPLFGQKSRKLRRGEYRLLVWLNQRGDGLSQSKTLGNIHKTEDIGKLEKYMRKYKHDIRFEIKPKVDWLDDTILDHISKIFSEDSENQRRFFLLVEFPTFRKKKITNETMKFVHEEIMFQEKLLKEPIPPLLAVMAKPPNDIKCIWDPEIFKDNPVEMKNRKLTRSRRTELDRDLKPNVEEIRKMEEIIHQPPTKNLTDLEKELLWTYRYSLTKNKKALTKFLRCVDWTDKSEEKQAQELITEWVQIDTAEALELLSSSFQSKIVRKIAVDRLRETSDEEVLEYLLQLVQAIRYEKDPLNSDLMNFLIERSTLSQIFASCLYWYLVVATEDNEYGSMFTNVLAKFKYLNSISNPGAMEMLNRQKNYVDTLTKLQESIKSMKENRPKKITKLRQLLGQQGKFSGLNTFEPISDPLNPNIIVSGIRHETSYIFKSALQPIGLDLKIDSESFTQNYGIIIKLGDDMRQDQLIIQMINLMDKLLKKEDLDLELTPYKVLAVSNNFGFIEKVNDVKAVAEILKKYKSIRNYFRKKYKNSESEYQKDEKKIIENYVKSCAGYCVITYLLGIGDRHLDNILLTPDGHLFHIDFGYILGRDPKPFPPPFKLSKEMVVAMGDLASPEFLSFKQYCCEAFNILRKSANLILNLFSLMLDANIPDISRDKDGCLLKIQQKYQLDLSNEDAVKYFQELIHESYTSLFPVIVEQFHKLAQAFKG</sequence>
<dbReference type="GO" id="GO:0034272">
    <property type="term" value="C:phosphatidylinositol 3-kinase complex, class III, type II"/>
    <property type="evidence" value="ECO:0007669"/>
    <property type="project" value="TreeGrafter"/>
</dbReference>
<dbReference type="EMBL" id="JAPDFW010000081">
    <property type="protein sequence ID" value="KAJ5072467.1"/>
    <property type="molecule type" value="Genomic_DNA"/>
</dbReference>
<evidence type="ECO:0000256" key="7">
    <source>
        <dbReference type="PIRNR" id="PIRNR000587"/>
    </source>
</evidence>
<dbReference type="PROSITE" id="PS00915">
    <property type="entry name" value="PI3_4_KINASE_1"/>
    <property type="match status" value="1"/>
</dbReference>
<dbReference type="Pfam" id="PF00792">
    <property type="entry name" value="PI3K_C2"/>
    <property type="match status" value="1"/>
</dbReference>
<evidence type="ECO:0000256" key="2">
    <source>
        <dbReference type="ARBA" id="ARBA00022679"/>
    </source>
</evidence>
<dbReference type="Gene3D" id="1.10.1070.11">
    <property type="entry name" value="Phosphatidylinositol 3-/4-kinase, catalytic domain"/>
    <property type="match status" value="1"/>
</dbReference>
<dbReference type="SUPFAM" id="SSF48371">
    <property type="entry name" value="ARM repeat"/>
    <property type="match status" value="1"/>
</dbReference>
<gene>
    <name evidence="12" type="ORF">M0811_01482</name>
</gene>
<keyword evidence="13" id="KW-1185">Reference proteome</keyword>
<keyword evidence="3 7" id="KW-0547">Nucleotide-binding</keyword>
<dbReference type="InterPro" id="IPR008290">
    <property type="entry name" value="PI3K_Vps34"/>
</dbReference>
<name>A0A9Q0LGI7_ANAIG</name>
<feature type="domain" description="PIK helical" evidence="10">
    <location>
        <begin position="304"/>
        <end position="480"/>
    </location>
</feature>
<dbReference type="GO" id="GO:0000407">
    <property type="term" value="C:phagophore assembly site"/>
    <property type="evidence" value="ECO:0007669"/>
    <property type="project" value="TreeGrafter"/>
</dbReference>
<dbReference type="InterPro" id="IPR002420">
    <property type="entry name" value="PI3K-type_C2_dom"/>
</dbReference>
<dbReference type="PANTHER" id="PTHR10048">
    <property type="entry name" value="PHOSPHATIDYLINOSITOL KINASE"/>
    <property type="match status" value="1"/>
</dbReference>
<dbReference type="PROSITE" id="PS00916">
    <property type="entry name" value="PI3_4_KINASE_2"/>
    <property type="match status" value="1"/>
</dbReference>
<feature type="domain" description="C2 PI3K-type" evidence="11">
    <location>
        <begin position="22"/>
        <end position="193"/>
    </location>
</feature>
<dbReference type="SUPFAM" id="SSF49562">
    <property type="entry name" value="C2 domain (Calcium/lipid-binding domain, CaLB)"/>
    <property type="match status" value="1"/>
</dbReference>
<protein>
    <recommendedName>
        <fullName evidence="1">phosphatidylinositol 3-kinase</fullName>
        <ecNumber evidence="1">2.7.1.137</ecNumber>
    </recommendedName>
</protein>
<comment type="similarity">
    <text evidence="7 8">Belongs to the PI3/PI4-kinase family.</text>
</comment>
<evidence type="ECO:0000256" key="4">
    <source>
        <dbReference type="ARBA" id="ARBA00022777"/>
    </source>
</evidence>
<reference evidence="12" key="1">
    <citation type="submission" date="2022-10" db="EMBL/GenBank/DDBJ databases">
        <title>Novel sulphate-reducing endosymbionts in the free-living metamonad Anaeramoeba.</title>
        <authorList>
            <person name="Jerlstrom-Hultqvist J."/>
            <person name="Cepicka I."/>
            <person name="Gallot-Lavallee L."/>
            <person name="Salas-Leiva D."/>
            <person name="Curtis B.A."/>
            <person name="Zahonova K."/>
            <person name="Pipaliya S."/>
            <person name="Dacks J."/>
            <person name="Roger A.J."/>
        </authorList>
    </citation>
    <scope>NUCLEOTIDE SEQUENCE</scope>
    <source>
        <strain evidence="12">BMAN</strain>
    </source>
</reference>
<dbReference type="InterPro" id="IPR018936">
    <property type="entry name" value="PI3/4_kinase_CS"/>
</dbReference>
<dbReference type="GO" id="GO:0006897">
    <property type="term" value="P:endocytosis"/>
    <property type="evidence" value="ECO:0007669"/>
    <property type="project" value="TreeGrafter"/>
</dbReference>
<evidence type="ECO:0000259" key="10">
    <source>
        <dbReference type="PROSITE" id="PS51545"/>
    </source>
</evidence>
<comment type="catalytic activity">
    <reaction evidence="6">
        <text>a 1,2-diacyl-sn-glycero-3-phospho-(1D-myo-inositol) + ATP = a 1,2-diacyl-sn-glycero-3-phospho-(1D-myo-inositol-3-phosphate) + ADP + H(+)</text>
        <dbReference type="Rhea" id="RHEA:12709"/>
        <dbReference type="ChEBI" id="CHEBI:15378"/>
        <dbReference type="ChEBI" id="CHEBI:30616"/>
        <dbReference type="ChEBI" id="CHEBI:57880"/>
        <dbReference type="ChEBI" id="CHEBI:58088"/>
        <dbReference type="ChEBI" id="CHEBI:456216"/>
        <dbReference type="EC" id="2.7.1.137"/>
    </reaction>
    <physiologicalReaction direction="left-to-right" evidence="6">
        <dbReference type="Rhea" id="RHEA:12710"/>
    </physiologicalReaction>
</comment>
<proteinExistence type="inferred from homology"/>
<dbReference type="InterPro" id="IPR016024">
    <property type="entry name" value="ARM-type_fold"/>
</dbReference>
<evidence type="ECO:0000256" key="8">
    <source>
        <dbReference type="PROSITE-ProRule" id="PRU00880"/>
    </source>
</evidence>
<keyword evidence="2 7" id="KW-0808">Transferase</keyword>
<dbReference type="InterPro" id="IPR001263">
    <property type="entry name" value="PI3K_accessory_dom"/>
</dbReference>
<dbReference type="GO" id="GO:0005768">
    <property type="term" value="C:endosome"/>
    <property type="evidence" value="ECO:0007669"/>
    <property type="project" value="TreeGrafter"/>
</dbReference>
<dbReference type="GO" id="GO:0005777">
    <property type="term" value="C:peroxisome"/>
    <property type="evidence" value="ECO:0007669"/>
    <property type="project" value="TreeGrafter"/>
</dbReference>
<accession>A0A9Q0LGI7</accession>
<dbReference type="GO" id="GO:0016303">
    <property type="term" value="F:1-phosphatidylinositol-3-kinase activity"/>
    <property type="evidence" value="ECO:0007669"/>
    <property type="project" value="UniProtKB-EC"/>
</dbReference>
<evidence type="ECO:0000313" key="13">
    <source>
        <dbReference type="Proteomes" id="UP001149090"/>
    </source>
</evidence>
<dbReference type="FunFam" id="3.30.1010.10:FF:000002">
    <property type="entry name" value="Phosphatidylinositol 3-kinase catalytic subunit type 3"/>
    <property type="match status" value="1"/>
</dbReference>
<dbReference type="PIRSF" id="PIRSF000587">
    <property type="entry name" value="PI3K_Vps34"/>
    <property type="match status" value="1"/>
</dbReference>
<dbReference type="OMA" id="EPMEPPM"/>
<dbReference type="CDD" id="cd00870">
    <property type="entry name" value="PI3Ka_III"/>
    <property type="match status" value="1"/>
</dbReference>
<dbReference type="SMART" id="SM00145">
    <property type="entry name" value="PI3Ka"/>
    <property type="match status" value="1"/>
</dbReference>
<evidence type="ECO:0000256" key="5">
    <source>
        <dbReference type="ARBA" id="ARBA00022840"/>
    </source>
</evidence>
<dbReference type="GO" id="GO:0005524">
    <property type="term" value="F:ATP binding"/>
    <property type="evidence" value="ECO:0007669"/>
    <property type="project" value="UniProtKB-UniRule"/>
</dbReference>
<evidence type="ECO:0000256" key="3">
    <source>
        <dbReference type="ARBA" id="ARBA00022741"/>
    </source>
</evidence>
<keyword evidence="5 7" id="KW-0067">ATP-binding</keyword>
<dbReference type="CDD" id="cd08397">
    <property type="entry name" value="C2_PI3K_class_III"/>
    <property type="match status" value="1"/>
</dbReference>
<dbReference type="CDD" id="cd00896">
    <property type="entry name" value="PI3Kc_III"/>
    <property type="match status" value="1"/>
</dbReference>
<dbReference type="AlphaFoldDB" id="A0A9Q0LGI7"/>
<dbReference type="InterPro" id="IPR015433">
    <property type="entry name" value="PI3/4_kinase"/>
</dbReference>
<evidence type="ECO:0000259" key="11">
    <source>
        <dbReference type="PROSITE" id="PS51547"/>
    </source>
</evidence>
<evidence type="ECO:0000256" key="6">
    <source>
        <dbReference type="ARBA" id="ARBA00023985"/>
    </source>
</evidence>
<organism evidence="12 13">
    <name type="scientific">Anaeramoeba ignava</name>
    <name type="common">Anaerobic marine amoeba</name>
    <dbReference type="NCBI Taxonomy" id="1746090"/>
    <lineage>
        <taxon>Eukaryota</taxon>
        <taxon>Metamonada</taxon>
        <taxon>Anaeramoebidae</taxon>
        <taxon>Anaeramoeba</taxon>
    </lineage>
</organism>
<evidence type="ECO:0000313" key="12">
    <source>
        <dbReference type="EMBL" id="KAJ5072467.1"/>
    </source>
</evidence>
<evidence type="ECO:0000256" key="1">
    <source>
        <dbReference type="ARBA" id="ARBA00012073"/>
    </source>
</evidence>
<dbReference type="InterPro" id="IPR011009">
    <property type="entry name" value="Kinase-like_dom_sf"/>
</dbReference>
<dbReference type="OrthoDB" id="67688at2759"/>
<dbReference type="InterPro" id="IPR036940">
    <property type="entry name" value="PI3/4_kinase_cat_sf"/>
</dbReference>
<dbReference type="InterPro" id="IPR000403">
    <property type="entry name" value="PI3/4_kinase_cat_dom"/>
</dbReference>
<dbReference type="SUPFAM" id="SSF56112">
    <property type="entry name" value="Protein kinase-like (PK-like)"/>
    <property type="match status" value="1"/>
</dbReference>
<dbReference type="Gene3D" id="2.60.40.150">
    <property type="entry name" value="C2 domain"/>
    <property type="match status" value="1"/>
</dbReference>
<dbReference type="PROSITE" id="PS50290">
    <property type="entry name" value="PI3_4_KINASE_3"/>
    <property type="match status" value="1"/>
</dbReference>
<dbReference type="Pfam" id="PF00454">
    <property type="entry name" value="PI3_PI4_kinase"/>
    <property type="match status" value="1"/>
</dbReference>
<dbReference type="GO" id="GO:0048015">
    <property type="term" value="P:phosphatidylinositol-mediated signaling"/>
    <property type="evidence" value="ECO:0007669"/>
    <property type="project" value="TreeGrafter"/>
</dbReference>
<dbReference type="SMART" id="SM00146">
    <property type="entry name" value="PI3Kc"/>
    <property type="match status" value="1"/>
</dbReference>
<dbReference type="FunFam" id="1.10.1070.11:FF:000002">
    <property type="entry name" value="Phosphatidylinositol 3-kinase catalytic subunit type 3"/>
    <property type="match status" value="1"/>
</dbReference>
<feature type="domain" description="PI3K/PI4K catalytic" evidence="9">
    <location>
        <begin position="556"/>
        <end position="827"/>
    </location>
</feature>
<evidence type="ECO:0000259" key="9">
    <source>
        <dbReference type="PROSITE" id="PS50290"/>
    </source>
</evidence>
<dbReference type="InterPro" id="IPR035892">
    <property type="entry name" value="C2_domain_sf"/>
</dbReference>
<dbReference type="PANTHER" id="PTHR10048:SF7">
    <property type="entry name" value="PHOSPHATIDYLINOSITOL 3-KINASE CATALYTIC SUBUNIT TYPE 3"/>
    <property type="match status" value="1"/>
</dbReference>
<dbReference type="Gene3D" id="1.25.40.70">
    <property type="entry name" value="Phosphatidylinositol 3-kinase, accessory domain (PIK)"/>
    <property type="match status" value="1"/>
</dbReference>
<keyword evidence="4 7" id="KW-0418">Kinase</keyword>
<dbReference type="SMART" id="SM00142">
    <property type="entry name" value="PI3K_C2"/>
    <property type="match status" value="1"/>
</dbReference>
<dbReference type="GO" id="GO:0000045">
    <property type="term" value="P:autophagosome assembly"/>
    <property type="evidence" value="ECO:0007669"/>
    <property type="project" value="TreeGrafter"/>
</dbReference>
<dbReference type="PROSITE" id="PS51545">
    <property type="entry name" value="PIK_HELICAL"/>
    <property type="match status" value="1"/>
</dbReference>
<dbReference type="InterPro" id="IPR057756">
    <property type="entry name" value="PI3-kinase_type3/VPS34_cat"/>
</dbReference>
<dbReference type="PROSITE" id="PS51547">
    <property type="entry name" value="C2_PI3K"/>
    <property type="match status" value="1"/>
</dbReference>
<dbReference type="EC" id="2.7.1.137" evidence="1"/>